<sequence length="65" mass="8061">MVEIVQRPQVRYFAVLSRRWVVERTPAWITGHRRCVRDYERLRHHEAMVRWAMIRITSCRLTRPQ</sequence>
<comment type="caution">
    <text evidence="1">The sequence shown here is derived from an EMBL/GenBank/DDBJ whole genome shotgun (WGS) entry which is preliminary data.</text>
</comment>
<evidence type="ECO:0000313" key="1">
    <source>
        <dbReference type="EMBL" id="GGP50632.1"/>
    </source>
</evidence>
<dbReference type="PANTHER" id="PTHR30007">
    <property type="entry name" value="PHP DOMAIN PROTEIN"/>
    <property type="match status" value="1"/>
</dbReference>
<organism evidence="1 2">
    <name type="scientific">Saccharothrix coeruleofusca</name>
    <dbReference type="NCBI Taxonomy" id="33919"/>
    <lineage>
        <taxon>Bacteria</taxon>
        <taxon>Bacillati</taxon>
        <taxon>Actinomycetota</taxon>
        <taxon>Actinomycetes</taxon>
        <taxon>Pseudonocardiales</taxon>
        <taxon>Pseudonocardiaceae</taxon>
        <taxon>Saccharothrix</taxon>
    </lineage>
</organism>
<protein>
    <recommendedName>
        <fullName evidence="3">DDE family transposase</fullName>
    </recommendedName>
</protein>
<dbReference type="EMBL" id="BMRG01000003">
    <property type="protein sequence ID" value="GGP50632.1"/>
    <property type="molecule type" value="Genomic_DNA"/>
</dbReference>
<reference evidence="1" key="1">
    <citation type="journal article" date="2014" name="Int. J. Syst. Evol. Microbiol.">
        <title>Complete genome sequence of Corynebacterium casei LMG S-19264T (=DSM 44701T), isolated from a smear-ripened cheese.</title>
        <authorList>
            <consortium name="US DOE Joint Genome Institute (JGI-PGF)"/>
            <person name="Walter F."/>
            <person name="Albersmeier A."/>
            <person name="Kalinowski J."/>
            <person name="Ruckert C."/>
        </authorList>
    </citation>
    <scope>NUCLEOTIDE SEQUENCE</scope>
    <source>
        <strain evidence="1">JCM 3313</strain>
    </source>
</reference>
<gene>
    <name evidence="1" type="ORF">GCM10010185_23670</name>
</gene>
<keyword evidence="2" id="KW-1185">Reference proteome</keyword>
<accession>A0A918ANP1</accession>
<evidence type="ECO:0000313" key="2">
    <source>
        <dbReference type="Proteomes" id="UP000639606"/>
    </source>
</evidence>
<dbReference type="RefSeq" id="WP_189223229.1">
    <property type="nucleotide sequence ID" value="NZ_BMRG01000003.1"/>
</dbReference>
<reference evidence="1" key="2">
    <citation type="submission" date="2020-09" db="EMBL/GenBank/DDBJ databases">
        <authorList>
            <person name="Sun Q."/>
            <person name="Ohkuma M."/>
        </authorList>
    </citation>
    <scope>NUCLEOTIDE SEQUENCE</scope>
    <source>
        <strain evidence="1">JCM 3313</strain>
    </source>
</reference>
<evidence type="ECO:0008006" key="3">
    <source>
        <dbReference type="Google" id="ProtNLM"/>
    </source>
</evidence>
<name>A0A918ANP1_9PSEU</name>
<dbReference type="PANTHER" id="PTHR30007:SF0">
    <property type="entry name" value="TRANSPOSASE"/>
    <property type="match status" value="1"/>
</dbReference>
<dbReference type="Proteomes" id="UP000639606">
    <property type="component" value="Unassembled WGS sequence"/>
</dbReference>
<proteinExistence type="predicted"/>
<dbReference type="AlphaFoldDB" id="A0A918ANP1"/>